<dbReference type="EMBL" id="AP023189">
    <property type="protein sequence ID" value="BCG22150.1"/>
    <property type="molecule type" value="Genomic_DNA"/>
</dbReference>
<dbReference type="AlphaFoldDB" id="A0A6J4DXJ6"/>
<evidence type="ECO:0000256" key="1">
    <source>
        <dbReference type="ARBA" id="ARBA00010333"/>
    </source>
</evidence>
<sequence>MSSSPLRVTRLVRRALSGLLLLLAAGVHAEPLQIGAEDDWYPFTAFRDGAVRGMSAEIVLAAFAAVDTPVELVPYPYSRCMQLALQGKLAGCFNTAPDARIAEAYQLPRHPLFRDDILLWSRVDRATPVVDLQGLEGARVAVTIGYEYGARFDALRTLERVPVRKDLNGFLMLQHGRVDYVVAYRATTAELLREHPELAGSFQAVGTVHQPELYLSFSRSAARAGWLLQRFDQGMQRIQEDGRYQAILDRWQYGEAIYPAD</sequence>
<proteinExistence type="inferred from homology"/>
<dbReference type="KEGG" id="ptw:TUM18999_03410"/>
<gene>
    <name evidence="5" type="ORF">TUM18999_03410</name>
    <name evidence="6" type="ORF">TUM20286_49610</name>
</gene>
<evidence type="ECO:0000256" key="3">
    <source>
        <dbReference type="SAM" id="SignalP"/>
    </source>
</evidence>
<dbReference type="Proteomes" id="UP001054892">
    <property type="component" value="Unassembled WGS sequence"/>
</dbReference>
<dbReference type="Proteomes" id="UP000509383">
    <property type="component" value="Chromosome"/>
</dbReference>
<feature type="domain" description="Solute-binding protein family 3/N-terminal" evidence="4">
    <location>
        <begin position="31"/>
        <end position="255"/>
    </location>
</feature>
<evidence type="ECO:0000313" key="6">
    <source>
        <dbReference type="EMBL" id="GJN55209.1"/>
    </source>
</evidence>
<keyword evidence="2 3" id="KW-0732">Signal</keyword>
<dbReference type="SUPFAM" id="SSF53850">
    <property type="entry name" value="Periplasmic binding protein-like II"/>
    <property type="match status" value="1"/>
</dbReference>
<evidence type="ECO:0000313" key="8">
    <source>
        <dbReference type="Proteomes" id="UP001054892"/>
    </source>
</evidence>
<accession>A0A6J4DXJ6</accession>
<dbReference type="Gene3D" id="3.40.190.10">
    <property type="entry name" value="Periplasmic binding protein-like II"/>
    <property type="match status" value="2"/>
</dbReference>
<reference evidence="5 7" key="1">
    <citation type="submission" date="2020-05" db="EMBL/GenBank/DDBJ databases">
        <title>Characterization of novel class B3 metallo-beta-lactamase from novel Pseudomonas species.</title>
        <authorList>
            <person name="Yamada K."/>
            <person name="Aoki K."/>
            <person name="Ishii Y."/>
        </authorList>
    </citation>
    <scope>NUCLEOTIDE SEQUENCE [LARGE SCALE GENOMIC DNA]</scope>
    <source>
        <strain evidence="5 7">TUM18999</strain>
        <strain evidence="6 8">TUM20286</strain>
    </source>
</reference>
<evidence type="ECO:0000313" key="7">
    <source>
        <dbReference type="Proteomes" id="UP000509383"/>
    </source>
</evidence>
<dbReference type="EMBL" id="BQKM01000016">
    <property type="protein sequence ID" value="GJN55209.1"/>
    <property type="molecule type" value="Genomic_DNA"/>
</dbReference>
<dbReference type="PANTHER" id="PTHR35936">
    <property type="entry name" value="MEMBRANE-BOUND LYTIC MUREIN TRANSGLYCOSYLASE F"/>
    <property type="match status" value="1"/>
</dbReference>
<evidence type="ECO:0000313" key="5">
    <source>
        <dbReference type="EMBL" id="BCG22150.1"/>
    </source>
</evidence>
<dbReference type="Pfam" id="PF00497">
    <property type="entry name" value="SBP_bac_3"/>
    <property type="match status" value="1"/>
</dbReference>
<comment type="similarity">
    <text evidence="1">Belongs to the bacterial solute-binding protein 3 family.</text>
</comment>
<evidence type="ECO:0000259" key="4">
    <source>
        <dbReference type="SMART" id="SM00062"/>
    </source>
</evidence>
<name>A0A6J4DXJ6_9PSED</name>
<protein>
    <recommendedName>
        <fullName evidence="4">Solute-binding protein family 3/N-terminal domain-containing protein</fullName>
    </recommendedName>
</protein>
<keyword evidence="8" id="KW-1185">Reference proteome</keyword>
<organism evidence="5 7">
    <name type="scientific">Pseudomonas tohonis</name>
    <dbReference type="NCBI Taxonomy" id="2725477"/>
    <lineage>
        <taxon>Bacteria</taxon>
        <taxon>Pseudomonadati</taxon>
        <taxon>Pseudomonadota</taxon>
        <taxon>Gammaproteobacteria</taxon>
        <taxon>Pseudomonadales</taxon>
        <taxon>Pseudomonadaceae</taxon>
        <taxon>Pseudomonas</taxon>
    </lineage>
</organism>
<dbReference type="PANTHER" id="PTHR35936:SF6">
    <property type="entry name" value="AMINO ACID ABC TRANSPORTER SUBSTRATE-BINDING PAAT FAMILY PROTEIN"/>
    <property type="match status" value="1"/>
</dbReference>
<dbReference type="RefSeq" id="WP_173176733.1">
    <property type="nucleotide sequence ID" value="NZ_AP023189.1"/>
</dbReference>
<feature type="signal peptide" evidence="3">
    <location>
        <begin position="1"/>
        <end position="29"/>
    </location>
</feature>
<feature type="chain" id="PRO_5026738526" description="Solute-binding protein family 3/N-terminal domain-containing protein" evidence="3">
    <location>
        <begin position="30"/>
        <end position="261"/>
    </location>
</feature>
<dbReference type="InterPro" id="IPR001638">
    <property type="entry name" value="Solute-binding_3/MltF_N"/>
</dbReference>
<dbReference type="SMART" id="SM00062">
    <property type="entry name" value="PBPb"/>
    <property type="match status" value="1"/>
</dbReference>
<evidence type="ECO:0000256" key="2">
    <source>
        <dbReference type="ARBA" id="ARBA00022729"/>
    </source>
</evidence>